<evidence type="ECO:0000313" key="3">
    <source>
        <dbReference type="Proteomes" id="UP000022910"/>
    </source>
</evidence>
<dbReference type="HOGENOM" id="CLU_2027948_0_0_1"/>
<feature type="region of interest" description="Disordered" evidence="1">
    <location>
        <begin position="97"/>
        <end position="122"/>
    </location>
</feature>
<sequence>MGGHRPAALTPTAVRTAELMEARGDFRTTFEESLGWFNSVKLEEGVYFQAPDNIAQPDSLYQKFKNVLKEIVDSEPGLAAQVKSGEKELEVLEEHQKVKDLLGPPPQVPHVEETTEAKEAKS</sequence>
<proteinExistence type="predicted"/>
<accession>A0A015JDJ9</accession>
<dbReference type="Proteomes" id="UP000022910">
    <property type="component" value="Unassembled WGS sequence"/>
</dbReference>
<name>A0A015JDJ9_RHIIW</name>
<reference evidence="2 3" key="1">
    <citation type="submission" date="2014-02" db="EMBL/GenBank/DDBJ databases">
        <title>Single nucleus genome sequencing reveals high similarity among nuclei of an endomycorrhizal fungus.</title>
        <authorList>
            <person name="Lin K."/>
            <person name="Geurts R."/>
            <person name="Zhang Z."/>
            <person name="Limpens E."/>
            <person name="Saunders D.G."/>
            <person name="Mu D."/>
            <person name="Pang E."/>
            <person name="Cao H."/>
            <person name="Cha H."/>
            <person name="Lin T."/>
            <person name="Zhou Q."/>
            <person name="Shang Y."/>
            <person name="Li Y."/>
            <person name="Ivanov S."/>
            <person name="Sharma T."/>
            <person name="Velzen R.V."/>
            <person name="Ruijter N.D."/>
            <person name="Aanen D.K."/>
            <person name="Win J."/>
            <person name="Kamoun S."/>
            <person name="Bisseling T."/>
            <person name="Huang S."/>
        </authorList>
    </citation>
    <scope>NUCLEOTIDE SEQUENCE [LARGE SCALE GENOMIC DNA]</scope>
    <source>
        <strain evidence="3">DAOM197198w</strain>
    </source>
</reference>
<gene>
    <name evidence="2" type="ORF">RirG_113380</name>
</gene>
<protein>
    <submittedName>
        <fullName evidence="2">Uncharacterized protein</fullName>
    </submittedName>
</protein>
<evidence type="ECO:0000313" key="2">
    <source>
        <dbReference type="EMBL" id="EXX67542.1"/>
    </source>
</evidence>
<feature type="compositionally biased region" description="Basic and acidic residues" evidence="1">
    <location>
        <begin position="110"/>
        <end position="122"/>
    </location>
</feature>
<evidence type="ECO:0000256" key="1">
    <source>
        <dbReference type="SAM" id="MobiDB-lite"/>
    </source>
</evidence>
<dbReference type="OrthoDB" id="2334541at2759"/>
<organism evidence="2 3">
    <name type="scientific">Rhizophagus irregularis (strain DAOM 197198w)</name>
    <name type="common">Glomus intraradices</name>
    <dbReference type="NCBI Taxonomy" id="1432141"/>
    <lineage>
        <taxon>Eukaryota</taxon>
        <taxon>Fungi</taxon>
        <taxon>Fungi incertae sedis</taxon>
        <taxon>Mucoromycota</taxon>
        <taxon>Glomeromycotina</taxon>
        <taxon>Glomeromycetes</taxon>
        <taxon>Glomerales</taxon>
        <taxon>Glomeraceae</taxon>
        <taxon>Rhizophagus</taxon>
    </lineage>
</organism>
<keyword evidence="3" id="KW-1185">Reference proteome</keyword>
<dbReference type="AlphaFoldDB" id="A0A015JDJ9"/>
<comment type="caution">
    <text evidence="2">The sequence shown here is derived from an EMBL/GenBank/DDBJ whole genome shotgun (WGS) entry which is preliminary data.</text>
</comment>
<dbReference type="EMBL" id="JEMT01017689">
    <property type="protein sequence ID" value="EXX67542.1"/>
    <property type="molecule type" value="Genomic_DNA"/>
</dbReference>